<keyword evidence="3" id="KW-1185">Reference proteome</keyword>
<keyword evidence="1" id="KW-0472">Membrane</keyword>
<keyword evidence="1" id="KW-1133">Transmembrane helix</keyword>
<dbReference type="RefSeq" id="WP_170139402.1">
    <property type="nucleotide sequence ID" value="NZ_QLMC01000005.1"/>
</dbReference>
<proteinExistence type="predicted"/>
<evidence type="ECO:0000313" key="2">
    <source>
        <dbReference type="EMBL" id="RAJ94225.1"/>
    </source>
</evidence>
<evidence type="ECO:0000256" key="1">
    <source>
        <dbReference type="SAM" id="Phobius"/>
    </source>
</evidence>
<protein>
    <submittedName>
        <fullName evidence="2">Uncharacterized protein</fullName>
    </submittedName>
</protein>
<organism evidence="2 3">
    <name type="scientific">Larkinella arboricola</name>
    <dbReference type="NCBI Taxonomy" id="643671"/>
    <lineage>
        <taxon>Bacteria</taxon>
        <taxon>Pseudomonadati</taxon>
        <taxon>Bacteroidota</taxon>
        <taxon>Cytophagia</taxon>
        <taxon>Cytophagales</taxon>
        <taxon>Spirosomataceae</taxon>
        <taxon>Larkinella</taxon>
    </lineage>
</organism>
<dbReference type="EMBL" id="QLMC01000005">
    <property type="protein sequence ID" value="RAJ94225.1"/>
    <property type="molecule type" value="Genomic_DNA"/>
</dbReference>
<feature type="transmembrane region" description="Helical" evidence="1">
    <location>
        <begin position="15"/>
        <end position="33"/>
    </location>
</feature>
<name>A0A327WXH7_LARAB</name>
<dbReference type="Proteomes" id="UP000248790">
    <property type="component" value="Unassembled WGS sequence"/>
</dbReference>
<reference evidence="2 3" key="1">
    <citation type="submission" date="2018-06" db="EMBL/GenBank/DDBJ databases">
        <title>Genomic Encyclopedia of Archaeal and Bacterial Type Strains, Phase II (KMG-II): from individual species to whole genera.</title>
        <authorList>
            <person name="Goeker M."/>
        </authorList>
    </citation>
    <scope>NUCLEOTIDE SEQUENCE [LARGE SCALE GENOMIC DNA]</scope>
    <source>
        <strain evidence="2 3">DSM 21851</strain>
    </source>
</reference>
<keyword evidence="1" id="KW-0812">Transmembrane</keyword>
<sequence>MKNERLIWRDRRNSLGNDLGYLVGMVIILGRSIRKRMKFSTTRKNKA</sequence>
<accession>A0A327WXH7</accession>
<evidence type="ECO:0000313" key="3">
    <source>
        <dbReference type="Proteomes" id="UP000248790"/>
    </source>
</evidence>
<comment type="caution">
    <text evidence="2">The sequence shown here is derived from an EMBL/GenBank/DDBJ whole genome shotgun (WGS) entry which is preliminary data.</text>
</comment>
<dbReference type="AlphaFoldDB" id="A0A327WXH7"/>
<gene>
    <name evidence="2" type="ORF">LX87_04110</name>
</gene>